<sequence>MSAVSKSSVLGAPLWRRALARFTASNSDLAAEEAQQDAVRHGGTPCGQVPDRTRACVCGTLRSVTQRPRGGVPALEAELFDGSGSVQLVWLGRRHIAGVEPGRRVKAKGLVACDDGQRVIFNPVYELVCTETAEKVQKAERG</sequence>
<dbReference type="InterPro" id="IPR012340">
    <property type="entry name" value="NA-bd_OB-fold"/>
</dbReference>
<evidence type="ECO:0000313" key="2">
    <source>
        <dbReference type="Proteomes" id="UP001565927"/>
    </source>
</evidence>
<reference evidence="1 2" key="1">
    <citation type="submission" date="2024-07" db="EMBL/GenBank/DDBJ databases">
        <authorList>
            <person name="Thanompreechachai J."/>
            <person name="Duangmal K."/>
        </authorList>
    </citation>
    <scope>NUCLEOTIDE SEQUENCE [LARGE SCALE GENOMIC DNA]</scope>
    <source>
        <strain evidence="1 2">LSe6-4</strain>
    </source>
</reference>
<protein>
    <submittedName>
        <fullName evidence="1">OB-fold nucleic acid binding domain-containing protein</fullName>
    </submittedName>
</protein>
<gene>
    <name evidence="1" type="ORF">AB2L27_03100</name>
</gene>
<dbReference type="Gene3D" id="2.40.50.140">
    <property type="entry name" value="Nucleic acid-binding proteins"/>
    <property type="match status" value="1"/>
</dbReference>
<proteinExistence type="predicted"/>
<accession>A0ABV4GWR3</accession>
<name>A0ABV4GWR3_9ACTN</name>
<evidence type="ECO:0000313" key="1">
    <source>
        <dbReference type="EMBL" id="MEZ0163752.1"/>
    </source>
</evidence>
<dbReference type="PIRSF" id="PIRSF006910">
    <property type="entry name" value="NA_bind_Rv2694c_prd"/>
    <property type="match status" value="1"/>
</dbReference>
<dbReference type="Proteomes" id="UP001565927">
    <property type="component" value="Unassembled WGS sequence"/>
</dbReference>
<dbReference type="CDD" id="cd04488">
    <property type="entry name" value="RecG_wedge_OBF"/>
    <property type="match status" value="1"/>
</dbReference>
<dbReference type="InterPro" id="IPR016499">
    <property type="entry name" value="NucleicA-bd_Rv2694c_prd"/>
</dbReference>
<dbReference type="RefSeq" id="WP_370440009.1">
    <property type="nucleotide sequence ID" value="NZ_JBGFTU010000003.1"/>
</dbReference>
<dbReference type="EMBL" id="JBGFTU010000003">
    <property type="protein sequence ID" value="MEZ0163752.1"/>
    <property type="molecule type" value="Genomic_DNA"/>
</dbReference>
<comment type="caution">
    <text evidence="1">The sequence shown here is derived from an EMBL/GenBank/DDBJ whole genome shotgun (WGS) entry which is preliminary data.</text>
</comment>
<keyword evidence="2" id="KW-1185">Reference proteome</keyword>
<organism evidence="1 2">
    <name type="scientific">Kineococcus halophytocola</name>
    <dbReference type="NCBI Taxonomy" id="3234027"/>
    <lineage>
        <taxon>Bacteria</taxon>
        <taxon>Bacillati</taxon>
        <taxon>Actinomycetota</taxon>
        <taxon>Actinomycetes</taxon>
        <taxon>Kineosporiales</taxon>
        <taxon>Kineosporiaceae</taxon>
        <taxon>Kineococcus</taxon>
    </lineage>
</organism>
<dbReference type="SUPFAM" id="SSF50249">
    <property type="entry name" value="Nucleic acid-binding proteins"/>
    <property type="match status" value="1"/>
</dbReference>